<keyword evidence="3" id="KW-1185">Reference proteome</keyword>
<reference evidence="2 3" key="1">
    <citation type="submission" date="2016-10" db="EMBL/GenBank/DDBJ databases">
        <authorList>
            <person name="de Groot N.N."/>
        </authorList>
    </citation>
    <scope>NUCLEOTIDE SEQUENCE [LARGE SCALE GENOMIC DNA]</scope>
    <source>
        <strain evidence="2 3">DSM 2698</strain>
    </source>
</reference>
<dbReference type="STRING" id="1120955.SAMN03080610_03590"/>
<dbReference type="Pfam" id="PF13747">
    <property type="entry name" value="DUF4164"/>
    <property type="match status" value="1"/>
</dbReference>
<dbReference type="EMBL" id="FMVW01000012">
    <property type="protein sequence ID" value="SCZ46194.1"/>
    <property type="molecule type" value="Genomic_DNA"/>
</dbReference>
<dbReference type="Proteomes" id="UP000199347">
    <property type="component" value="Unassembled WGS sequence"/>
</dbReference>
<evidence type="ECO:0000313" key="2">
    <source>
        <dbReference type="EMBL" id="SCZ46194.1"/>
    </source>
</evidence>
<protein>
    <recommendedName>
        <fullName evidence="4">DUF4164 family protein</fullName>
    </recommendedName>
</protein>
<sequence>MDPASPANSTPGHAPSRFAQATELLEKALSELELAVERSESRGGHHETLVQQLHDSEQDRARLAEALDAAGDRSSKLERANHEVGQRLDRAIAQLKSALGEDF</sequence>
<dbReference type="RefSeq" id="WP_092816432.1">
    <property type="nucleotide sequence ID" value="NZ_FMVW01000012.1"/>
</dbReference>
<feature type="region of interest" description="Disordered" evidence="1">
    <location>
        <begin position="36"/>
        <end position="60"/>
    </location>
</feature>
<evidence type="ECO:0008006" key="4">
    <source>
        <dbReference type="Google" id="ProtNLM"/>
    </source>
</evidence>
<evidence type="ECO:0000256" key="1">
    <source>
        <dbReference type="SAM" id="MobiDB-lite"/>
    </source>
</evidence>
<organism evidence="2 3">
    <name type="scientific">Afifella marina DSM 2698</name>
    <dbReference type="NCBI Taxonomy" id="1120955"/>
    <lineage>
        <taxon>Bacteria</taxon>
        <taxon>Pseudomonadati</taxon>
        <taxon>Pseudomonadota</taxon>
        <taxon>Alphaproteobacteria</taxon>
        <taxon>Hyphomicrobiales</taxon>
        <taxon>Afifellaceae</taxon>
        <taxon>Afifella</taxon>
    </lineage>
</organism>
<evidence type="ECO:0000313" key="3">
    <source>
        <dbReference type="Proteomes" id="UP000199347"/>
    </source>
</evidence>
<dbReference type="OrthoDB" id="9920433at2"/>
<gene>
    <name evidence="2" type="ORF">SAMN03080610_03590</name>
</gene>
<accession>A0A1G5P9L5</accession>
<name>A0A1G5P9L5_AFIMA</name>
<dbReference type="InterPro" id="IPR025310">
    <property type="entry name" value="DUF4164"/>
</dbReference>
<proteinExistence type="predicted"/>
<dbReference type="AlphaFoldDB" id="A0A1G5P9L5"/>